<proteinExistence type="predicted"/>
<reference evidence="4" key="1">
    <citation type="submission" date="2017-06" db="EMBL/GenBank/DDBJ databases">
        <authorList>
            <person name="Varghese N."/>
            <person name="Submissions S."/>
        </authorList>
    </citation>
    <scope>NUCLEOTIDE SEQUENCE [LARGE SCALE GENOMIC DNA]</scope>
    <source>
        <strain evidence="4">DSM 45207</strain>
    </source>
</reference>
<keyword evidence="4" id="KW-1185">Reference proteome</keyword>
<evidence type="ECO:0000256" key="1">
    <source>
        <dbReference type="SAM" id="Coils"/>
    </source>
</evidence>
<accession>A0A238VE73</accession>
<dbReference type="InterPro" id="IPR007060">
    <property type="entry name" value="FtsL/DivIC"/>
</dbReference>
<evidence type="ECO:0000313" key="3">
    <source>
        <dbReference type="EMBL" id="SNR32546.1"/>
    </source>
</evidence>
<evidence type="ECO:0000313" key="4">
    <source>
        <dbReference type="Proteomes" id="UP000198348"/>
    </source>
</evidence>
<dbReference type="GO" id="GO:0051301">
    <property type="term" value="P:cell division"/>
    <property type="evidence" value="ECO:0007669"/>
    <property type="project" value="UniProtKB-KW"/>
</dbReference>
<gene>
    <name evidence="3" type="ORF">SAMN06265360_102128</name>
</gene>
<keyword evidence="3" id="KW-0131">Cell cycle</keyword>
<feature type="coiled-coil region" evidence="1">
    <location>
        <begin position="47"/>
        <end position="81"/>
    </location>
</feature>
<evidence type="ECO:0000256" key="2">
    <source>
        <dbReference type="SAM" id="MobiDB-lite"/>
    </source>
</evidence>
<keyword evidence="3" id="KW-0132">Cell division</keyword>
<dbReference type="Pfam" id="PF04977">
    <property type="entry name" value="DivIC"/>
    <property type="match status" value="1"/>
</dbReference>
<feature type="region of interest" description="Disordered" evidence="2">
    <location>
        <begin position="108"/>
        <end position="127"/>
    </location>
</feature>
<dbReference type="Proteomes" id="UP000198348">
    <property type="component" value="Unassembled WGS sequence"/>
</dbReference>
<keyword evidence="1" id="KW-0175">Coiled coil</keyword>
<protein>
    <submittedName>
        <fullName evidence="3">Cell division protein FtsB</fullName>
    </submittedName>
</protein>
<organism evidence="3 4">
    <name type="scientific">Haloechinothrix alba</name>
    <dbReference type="NCBI Taxonomy" id="664784"/>
    <lineage>
        <taxon>Bacteria</taxon>
        <taxon>Bacillati</taxon>
        <taxon>Actinomycetota</taxon>
        <taxon>Actinomycetes</taxon>
        <taxon>Pseudonocardiales</taxon>
        <taxon>Pseudonocardiaceae</taxon>
        <taxon>Haloechinothrix</taxon>
    </lineage>
</organism>
<sequence length="138" mass="15211">MRVRRGGAARVAGAMRSLGLSTTRRAAVVAIVLCTLAFTLAVPLRTYLAQQAEVSQEEERQRRLEAEIERLEERKAELEDPVQVEAEARARLRYVMPGETPYIVQLPEDSADVGDGHGGEDGASDGAWYERVWAGVTE</sequence>
<dbReference type="AlphaFoldDB" id="A0A238VE73"/>
<dbReference type="EMBL" id="FZNW01000002">
    <property type="protein sequence ID" value="SNR32546.1"/>
    <property type="molecule type" value="Genomic_DNA"/>
</dbReference>
<name>A0A238VE73_9PSEU</name>